<gene>
    <name evidence="1" type="ordered locus">CNE_1c09290</name>
</gene>
<dbReference type="KEGG" id="cnc:CNE_1c09290"/>
<dbReference type="Proteomes" id="UP000006798">
    <property type="component" value="Chromosome 1"/>
</dbReference>
<evidence type="ECO:0000313" key="1">
    <source>
        <dbReference type="EMBL" id="AEI76287.1"/>
    </source>
</evidence>
<sequence>MTWTSPARAWCSGVVGIASTGGLERNCAPVPETKICRDKPEDTDARIDKVDKIAEAGCLALLLLCNLGFVPQPALAAMEVSRSEGVQIITTRRAPPAASSAVPASAPQASALSGRGNAPDLAQAAVAGAAQAAIPSVAASDERELVKRALAEEQRGMNEAIANYARASKAGASPETLAPLEREVRARLQKIDMLMRAPH</sequence>
<protein>
    <submittedName>
        <fullName evidence="1">Uncharacterized protein</fullName>
    </submittedName>
</protein>
<evidence type="ECO:0000313" key="2">
    <source>
        <dbReference type="Proteomes" id="UP000006798"/>
    </source>
</evidence>
<reference evidence="1 2" key="1">
    <citation type="journal article" date="2011" name="J. Bacteriol.">
        <title>Complete genome sequence of the type strain Cupriavidus necator N-1.</title>
        <authorList>
            <person name="Poehlein A."/>
            <person name="Kusian B."/>
            <person name="Friedrich B."/>
            <person name="Daniel R."/>
            <person name="Bowien B."/>
        </authorList>
    </citation>
    <scope>NUCLEOTIDE SEQUENCE [LARGE SCALE GENOMIC DNA]</scope>
    <source>
        <strain evidence="2">ATCC 43291 / DSM 13513 / CCUG 52238 / LMG 8453 / N-1</strain>
    </source>
</reference>
<dbReference type="HOGENOM" id="CLU_1370184_0_0_4"/>
<proteinExistence type="predicted"/>
<name>G0EZ22_CUPNN</name>
<organism evidence="1 2">
    <name type="scientific">Cupriavidus necator (strain ATCC 43291 / DSM 13513 / CCUG 52238 / LMG 8453 / N-1)</name>
    <name type="common">Ralstonia eutropha</name>
    <dbReference type="NCBI Taxonomy" id="1042878"/>
    <lineage>
        <taxon>Bacteria</taxon>
        <taxon>Pseudomonadati</taxon>
        <taxon>Pseudomonadota</taxon>
        <taxon>Betaproteobacteria</taxon>
        <taxon>Burkholderiales</taxon>
        <taxon>Burkholderiaceae</taxon>
        <taxon>Cupriavidus</taxon>
    </lineage>
</organism>
<accession>G0EZ22</accession>
<dbReference type="AlphaFoldDB" id="G0EZ22"/>
<dbReference type="EMBL" id="CP002877">
    <property type="protein sequence ID" value="AEI76287.1"/>
    <property type="molecule type" value="Genomic_DNA"/>
</dbReference>